<dbReference type="EMBL" id="CM002927">
    <property type="protein sequence ID" value="KGN48445.1"/>
    <property type="molecule type" value="Genomic_DNA"/>
</dbReference>
<keyword evidence="2" id="KW-1185">Reference proteome</keyword>
<gene>
    <name evidence="1" type="ORF">Csa_6G487660</name>
</gene>
<evidence type="ECO:0000313" key="2">
    <source>
        <dbReference type="Proteomes" id="UP000029981"/>
    </source>
</evidence>
<evidence type="ECO:0000313" key="1">
    <source>
        <dbReference type="EMBL" id="KGN48445.1"/>
    </source>
</evidence>
<dbReference type="Proteomes" id="UP000029981">
    <property type="component" value="Chromosome 6"/>
</dbReference>
<sequence>MEIEIPLLVLDFPKELVGKSDECMVRKKERKRFGAVVVTHGLPVWKLRKANCEILGCSMAEEKCDV</sequence>
<organism evidence="1 2">
    <name type="scientific">Cucumis sativus</name>
    <name type="common">Cucumber</name>
    <dbReference type="NCBI Taxonomy" id="3659"/>
    <lineage>
        <taxon>Eukaryota</taxon>
        <taxon>Viridiplantae</taxon>
        <taxon>Streptophyta</taxon>
        <taxon>Embryophyta</taxon>
        <taxon>Tracheophyta</taxon>
        <taxon>Spermatophyta</taxon>
        <taxon>Magnoliopsida</taxon>
        <taxon>eudicotyledons</taxon>
        <taxon>Gunneridae</taxon>
        <taxon>Pentapetalae</taxon>
        <taxon>rosids</taxon>
        <taxon>fabids</taxon>
        <taxon>Cucurbitales</taxon>
        <taxon>Cucurbitaceae</taxon>
        <taxon>Benincaseae</taxon>
        <taxon>Cucumis</taxon>
    </lineage>
</organism>
<proteinExistence type="predicted"/>
<accession>A0A0A0KFF9</accession>
<reference evidence="1 2" key="4">
    <citation type="journal article" date="2011" name="BMC Genomics">
        <title>RNA-Seq improves annotation of protein-coding genes in the cucumber genome.</title>
        <authorList>
            <person name="Li Z."/>
            <person name="Zhang Z."/>
            <person name="Yan P."/>
            <person name="Huang S."/>
            <person name="Fei Z."/>
            <person name="Lin K."/>
        </authorList>
    </citation>
    <scope>NUCLEOTIDE SEQUENCE [LARGE SCALE GENOMIC DNA]</scope>
    <source>
        <strain evidence="2">cv. 9930</strain>
    </source>
</reference>
<reference evidence="1 2" key="1">
    <citation type="journal article" date="2009" name="Nat. Genet.">
        <title>The genome of the cucumber, Cucumis sativus L.</title>
        <authorList>
            <person name="Huang S."/>
            <person name="Li R."/>
            <person name="Zhang Z."/>
            <person name="Li L."/>
            <person name="Gu X."/>
            <person name="Fan W."/>
            <person name="Lucas W.J."/>
            <person name="Wang X."/>
            <person name="Xie B."/>
            <person name="Ni P."/>
            <person name="Ren Y."/>
            <person name="Zhu H."/>
            <person name="Li J."/>
            <person name="Lin K."/>
            <person name="Jin W."/>
            <person name="Fei Z."/>
            <person name="Li G."/>
            <person name="Staub J."/>
            <person name="Kilian A."/>
            <person name="van der Vossen E.A."/>
            <person name="Wu Y."/>
            <person name="Guo J."/>
            <person name="He J."/>
            <person name="Jia Z."/>
            <person name="Ren Y."/>
            <person name="Tian G."/>
            <person name="Lu Y."/>
            <person name="Ruan J."/>
            <person name="Qian W."/>
            <person name="Wang M."/>
            <person name="Huang Q."/>
            <person name="Li B."/>
            <person name="Xuan Z."/>
            <person name="Cao J."/>
            <person name="Asan"/>
            <person name="Wu Z."/>
            <person name="Zhang J."/>
            <person name="Cai Q."/>
            <person name="Bai Y."/>
            <person name="Zhao B."/>
            <person name="Han Y."/>
            <person name="Li Y."/>
            <person name="Li X."/>
            <person name="Wang S."/>
            <person name="Shi Q."/>
            <person name="Liu S."/>
            <person name="Cho W.K."/>
            <person name="Kim J.Y."/>
            <person name="Xu Y."/>
            <person name="Heller-Uszynska K."/>
            <person name="Miao H."/>
            <person name="Cheng Z."/>
            <person name="Zhang S."/>
            <person name="Wu J."/>
            <person name="Yang Y."/>
            <person name="Kang H."/>
            <person name="Li M."/>
            <person name="Liang H."/>
            <person name="Ren X."/>
            <person name="Shi Z."/>
            <person name="Wen M."/>
            <person name="Jian M."/>
            <person name="Yang H."/>
            <person name="Zhang G."/>
            <person name="Yang Z."/>
            <person name="Chen R."/>
            <person name="Liu S."/>
            <person name="Li J."/>
            <person name="Ma L."/>
            <person name="Liu H."/>
            <person name="Zhou Y."/>
            <person name="Zhao J."/>
            <person name="Fang X."/>
            <person name="Li G."/>
            <person name="Fang L."/>
            <person name="Li Y."/>
            <person name="Liu D."/>
            <person name="Zheng H."/>
            <person name="Zhang Y."/>
            <person name="Qin N."/>
            <person name="Li Z."/>
            <person name="Yang G."/>
            <person name="Yang S."/>
            <person name="Bolund L."/>
            <person name="Kristiansen K."/>
            <person name="Zheng H."/>
            <person name="Li S."/>
            <person name="Zhang X."/>
            <person name="Yang H."/>
            <person name="Wang J."/>
            <person name="Sun R."/>
            <person name="Zhang B."/>
            <person name="Jiang S."/>
            <person name="Wang J."/>
            <person name="Du Y."/>
            <person name="Li S."/>
        </authorList>
    </citation>
    <scope>NUCLEOTIDE SEQUENCE [LARGE SCALE GENOMIC DNA]</scope>
    <source>
        <strain evidence="2">cv. 9930</strain>
    </source>
</reference>
<reference evidence="1 2" key="2">
    <citation type="journal article" date="2009" name="PLoS ONE">
        <title>An integrated genetic and cytogenetic map of the cucumber genome.</title>
        <authorList>
            <person name="Ren Y."/>
            <person name="Zhang Z."/>
            <person name="Liu J."/>
            <person name="Staub J.E."/>
            <person name="Han Y."/>
            <person name="Cheng Z."/>
            <person name="Li X."/>
            <person name="Lu J."/>
            <person name="Miao H."/>
            <person name="Kang H."/>
            <person name="Xie B."/>
            <person name="Gu X."/>
            <person name="Wang X."/>
            <person name="Du Y."/>
            <person name="Jin W."/>
            <person name="Huang S."/>
        </authorList>
    </citation>
    <scope>NUCLEOTIDE SEQUENCE [LARGE SCALE GENOMIC DNA]</scope>
    <source>
        <strain evidence="2">cv. 9930</strain>
    </source>
</reference>
<name>A0A0A0KFF9_CUCSA</name>
<protein>
    <submittedName>
        <fullName evidence="1">Uncharacterized protein</fullName>
    </submittedName>
</protein>
<reference evidence="1 2" key="3">
    <citation type="journal article" date="2010" name="BMC Genomics">
        <title>Transcriptome sequencing and comparative analysis of cucumber flowers with different sex types.</title>
        <authorList>
            <person name="Guo S."/>
            <person name="Zheng Y."/>
            <person name="Joung J.G."/>
            <person name="Liu S."/>
            <person name="Zhang Z."/>
            <person name="Crasta O.R."/>
            <person name="Sobral B.W."/>
            <person name="Xu Y."/>
            <person name="Huang S."/>
            <person name="Fei Z."/>
        </authorList>
    </citation>
    <scope>NUCLEOTIDE SEQUENCE [LARGE SCALE GENOMIC DNA]</scope>
    <source>
        <strain evidence="2">cv. 9930</strain>
    </source>
</reference>
<dbReference type="Gramene" id="KGN48445">
    <property type="protein sequence ID" value="KGN48445"/>
    <property type="gene ID" value="Csa_6G487660"/>
</dbReference>
<dbReference type="AlphaFoldDB" id="A0A0A0KFF9"/>